<feature type="transmembrane region" description="Helical" evidence="1">
    <location>
        <begin position="52"/>
        <end position="75"/>
    </location>
</feature>
<keyword evidence="1" id="KW-1133">Transmembrane helix</keyword>
<evidence type="ECO:0000256" key="1">
    <source>
        <dbReference type="SAM" id="Phobius"/>
    </source>
</evidence>
<dbReference type="InterPro" id="IPR012429">
    <property type="entry name" value="HGSNAT_cat"/>
</dbReference>
<organism evidence="3 4">
    <name type="scientific">Lacinutrix gracilariae</name>
    <dbReference type="NCBI Taxonomy" id="1747198"/>
    <lineage>
        <taxon>Bacteria</taxon>
        <taxon>Pseudomonadati</taxon>
        <taxon>Bacteroidota</taxon>
        <taxon>Flavobacteriia</taxon>
        <taxon>Flavobacteriales</taxon>
        <taxon>Flavobacteriaceae</taxon>
        <taxon>Lacinutrix</taxon>
    </lineage>
</organism>
<dbReference type="EMBL" id="JBHULM010000001">
    <property type="protein sequence ID" value="MFD2540934.1"/>
    <property type="molecule type" value="Genomic_DNA"/>
</dbReference>
<feature type="transmembrane region" description="Helical" evidence="1">
    <location>
        <begin position="264"/>
        <end position="285"/>
    </location>
</feature>
<name>A0ABW5JXE2_9FLAO</name>
<feature type="transmembrane region" description="Helical" evidence="1">
    <location>
        <begin position="95"/>
        <end position="113"/>
    </location>
</feature>
<feature type="transmembrane region" description="Helical" evidence="1">
    <location>
        <begin position="149"/>
        <end position="167"/>
    </location>
</feature>
<evidence type="ECO:0000313" key="4">
    <source>
        <dbReference type="Proteomes" id="UP001597467"/>
    </source>
</evidence>
<dbReference type="Proteomes" id="UP001597467">
    <property type="component" value="Unassembled WGS sequence"/>
</dbReference>
<evidence type="ECO:0000313" key="3">
    <source>
        <dbReference type="EMBL" id="MFD2540934.1"/>
    </source>
</evidence>
<feature type="transmembrane region" description="Helical" evidence="1">
    <location>
        <begin position="187"/>
        <end position="211"/>
    </location>
</feature>
<dbReference type="Pfam" id="PF07786">
    <property type="entry name" value="HGSNAT_cat"/>
    <property type="match status" value="1"/>
</dbReference>
<keyword evidence="4" id="KW-1185">Reference proteome</keyword>
<feature type="transmembrane region" description="Helical" evidence="1">
    <location>
        <begin position="12"/>
        <end position="32"/>
    </location>
</feature>
<feature type="transmembrane region" description="Helical" evidence="1">
    <location>
        <begin position="223"/>
        <end position="244"/>
    </location>
</feature>
<keyword evidence="1" id="KW-0472">Membrane</keyword>
<comment type="caution">
    <text evidence="3">The sequence shown here is derived from an EMBL/GenBank/DDBJ whole genome shotgun (WGS) entry which is preliminary data.</text>
</comment>
<gene>
    <name evidence="3" type="ORF">ACFSSB_01270</name>
</gene>
<evidence type="ECO:0000259" key="2">
    <source>
        <dbReference type="Pfam" id="PF07786"/>
    </source>
</evidence>
<feature type="domain" description="Heparan-alpha-glucosaminide N-acetyltransferase catalytic" evidence="2">
    <location>
        <begin position="11"/>
        <end position="221"/>
    </location>
</feature>
<feature type="transmembrane region" description="Helical" evidence="1">
    <location>
        <begin position="119"/>
        <end position="142"/>
    </location>
</feature>
<keyword evidence="1" id="KW-0812">Transmembrane</keyword>
<protein>
    <submittedName>
        <fullName evidence="3">Heparan-alpha-glucosaminide N-acetyltransferase domain-containing protein</fullName>
    </submittedName>
</protein>
<dbReference type="RefSeq" id="WP_379900111.1">
    <property type="nucleotide sequence ID" value="NZ_JBHULM010000001.1"/>
</dbReference>
<proteinExistence type="predicted"/>
<feature type="transmembrane region" description="Helical" evidence="1">
    <location>
        <begin position="329"/>
        <end position="349"/>
    </location>
</feature>
<sequence>MTNPNSSTTNRIYFLDAVRAFAILMMLQGHFIDTLLNPIYKDTNNLIYNIWHYFRGITAPIFFTISGLVFMYLLLKAKSKGTDNVRIKKGVERGLMLIGIGYILRIPFLDWLYGNFNSYFLIIDVLQCIGLSLLILITLYLLFLKNTRILSFVLLSIGCFSFLYNPAYKDASFNFLPLFLANYFTKANGSVFTILPWFGYVSYGAFLAIIFYKYLHKKYFKPIIISLFLAIGIFLMEYSSWALMQLYHLTEIQIFKDSAYFNYLFTRLGNVLVVFSLFYSLENYLKQAIITKIGERTLSIYFIHFVIIFGSFIGIGLKNFYYHSLTPTQAIIGALVFIVVVCLISFHYVKTNAFVYRQIRKLYFKLKG</sequence>
<accession>A0ABW5JXE2</accession>
<feature type="transmembrane region" description="Helical" evidence="1">
    <location>
        <begin position="297"/>
        <end position="317"/>
    </location>
</feature>
<reference evidence="4" key="1">
    <citation type="journal article" date="2019" name="Int. J. Syst. Evol. Microbiol.">
        <title>The Global Catalogue of Microorganisms (GCM) 10K type strain sequencing project: providing services to taxonomists for standard genome sequencing and annotation.</title>
        <authorList>
            <consortium name="The Broad Institute Genomics Platform"/>
            <consortium name="The Broad Institute Genome Sequencing Center for Infectious Disease"/>
            <person name="Wu L."/>
            <person name="Ma J."/>
        </authorList>
    </citation>
    <scope>NUCLEOTIDE SEQUENCE [LARGE SCALE GENOMIC DNA]</scope>
    <source>
        <strain evidence="4">KCTC 42808</strain>
    </source>
</reference>